<dbReference type="InterPro" id="IPR052509">
    <property type="entry name" value="Metal_resp_DNA-bind_regulator"/>
</dbReference>
<dbReference type="Gene3D" id="1.10.10.10">
    <property type="entry name" value="Winged helix-like DNA-binding domain superfamily/Winged helix DNA-binding domain"/>
    <property type="match status" value="1"/>
</dbReference>
<dbReference type="Proteomes" id="UP001500994">
    <property type="component" value="Unassembled WGS sequence"/>
</dbReference>
<protein>
    <submittedName>
        <fullName evidence="2">PadR family transcriptional regulator</fullName>
    </submittedName>
</protein>
<gene>
    <name evidence="2" type="ORF">GCM10009864_62000</name>
</gene>
<keyword evidence="3" id="KW-1185">Reference proteome</keyword>
<dbReference type="EMBL" id="BAAARK010000027">
    <property type="protein sequence ID" value="GAA2681113.1"/>
    <property type="molecule type" value="Genomic_DNA"/>
</dbReference>
<reference evidence="3" key="1">
    <citation type="journal article" date="2019" name="Int. J. Syst. Evol. Microbiol.">
        <title>The Global Catalogue of Microorganisms (GCM) 10K type strain sequencing project: providing services to taxonomists for standard genome sequencing and annotation.</title>
        <authorList>
            <consortium name="The Broad Institute Genomics Platform"/>
            <consortium name="The Broad Institute Genome Sequencing Center for Infectious Disease"/>
            <person name="Wu L."/>
            <person name="Ma J."/>
        </authorList>
    </citation>
    <scope>NUCLEOTIDE SEQUENCE [LARGE SCALE GENOMIC DNA]</scope>
    <source>
        <strain evidence="3">JCM 16374</strain>
    </source>
</reference>
<accession>A0ABP6F0H0</accession>
<dbReference type="InterPro" id="IPR005149">
    <property type="entry name" value="Tscrpt_reg_PadR_N"/>
</dbReference>
<proteinExistence type="predicted"/>
<dbReference type="Pfam" id="PF03551">
    <property type="entry name" value="PadR"/>
    <property type="match status" value="1"/>
</dbReference>
<dbReference type="InterPro" id="IPR036390">
    <property type="entry name" value="WH_DNA-bd_sf"/>
</dbReference>
<dbReference type="PANTHER" id="PTHR33169">
    <property type="entry name" value="PADR-FAMILY TRANSCRIPTIONAL REGULATOR"/>
    <property type="match status" value="1"/>
</dbReference>
<evidence type="ECO:0000313" key="3">
    <source>
        <dbReference type="Proteomes" id="UP001500994"/>
    </source>
</evidence>
<evidence type="ECO:0000313" key="2">
    <source>
        <dbReference type="EMBL" id="GAA2681113.1"/>
    </source>
</evidence>
<dbReference type="SUPFAM" id="SSF46785">
    <property type="entry name" value="Winged helix' DNA-binding domain"/>
    <property type="match status" value="1"/>
</dbReference>
<dbReference type="PANTHER" id="PTHR33169:SF14">
    <property type="entry name" value="TRANSCRIPTIONAL REGULATOR RV3488"/>
    <property type="match status" value="1"/>
</dbReference>
<evidence type="ECO:0000259" key="1">
    <source>
        <dbReference type="Pfam" id="PF03551"/>
    </source>
</evidence>
<organism evidence="2 3">
    <name type="scientific">Streptomyces lunalinharesii</name>
    <dbReference type="NCBI Taxonomy" id="333384"/>
    <lineage>
        <taxon>Bacteria</taxon>
        <taxon>Bacillati</taxon>
        <taxon>Actinomycetota</taxon>
        <taxon>Actinomycetes</taxon>
        <taxon>Kitasatosporales</taxon>
        <taxon>Streptomycetaceae</taxon>
        <taxon>Streptomyces</taxon>
    </lineage>
</organism>
<feature type="domain" description="Transcription regulator PadR N-terminal" evidence="1">
    <location>
        <begin position="29"/>
        <end position="94"/>
    </location>
</feature>
<comment type="caution">
    <text evidence="2">The sequence shown here is derived from an EMBL/GenBank/DDBJ whole genome shotgun (WGS) entry which is preliminary data.</text>
</comment>
<dbReference type="InterPro" id="IPR036388">
    <property type="entry name" value="WH-like_DNA-bd_sf"/>
</dbReference>
<name>A0ABP6F0H0_9ACTN</name>
<sequence length="116" mass="12853">MVSHVSVEELTLAQAHELRRGTVVLACLALLREPSYGYALLETLNGAGVSVDGNTLYPLLRRLEKQGLLTSEWNTDESRPRKFYRVSPDGSLVLAGLVREWQDLSATIARLTKENG</sequence>